<dbReference type="Proteomes" id="UP000275846">
    <property type="component" value="Unassembled WGS sequence"/>
</dbReference>
<dbReference type="AlphaFoldDB" id="A0A3P7C1Q4"/>
<keyword evidence="2" id="KW-1185">Reference proteome</keyword>
<protein>
    <submittedName>
        <fullName evidence="1">Uncharacterized protein</fullName>
    </submittedName>
</protein>
<evidence type="ECO:0000313" key="2">
    <source>
        <dbReference type="Proteomes" id="UP000275846"/>
    </source>
</evidence>
<sequence length="93" mass="10089">MRHSVDGGVTVGGELVENASEVLSPTLEDLRLLSELGSSVSTEKRTEFFDGGTVESLDGNEEVLPFFASRIPLYLLGLVNHLAVLQFLQLQLS</sequence>
<gene>
    <name evidence="1" type="ORF">SSLN_LOCUS1631</name>
</gene>
<evidence type="ECO:0000313" key="1">
    <source>
        <dbReference type="EMBL" id="VDL88016.1"/>
    </source>
</evidence>
<reference evidence="1 2" key="1">
    <citation type="submission" date="2018-11" db="EMBL/GenBank/DDBJ databases">
        <authorList>
            <consortium name="Pathogen Informatics"/>
        </authorList>
    </citation>
    <scope>NUCLEOTIDE SEQUENCE [LARGE SCALE GENOMIC DNA]</scope>
    <source>
        <strain evidence="1 2">NST_G2</strain>
    </source>
</reference>
<accession>A0A3P7C1Q4</accession>
<name>A0A3P7C1Q4_SCHSO</name>
<dbReference type="EMBL" id="UYSU01004719">
    <property type="protein sequence ID" value="VDL88016.1"/>
    <property type="molecule type" value="Genomic_DNA"/>
</dbReference>
<proteinExistence type="predicted"/>
<organism evidence="1 2">
    <name type="scientific">Schistocephalus solidus</name>
    <name type="common">Tapeworm</name>
    <dbReference type="NCBI Taxonomy" id="70667"/>
    <lineage>
        <taxon>Eukaryota</taxon>
        <taxon>Metazoa</taxon>
        <taxon>Spiralia</taxon>
        <taxon>Lophotrochozoa</taxon>
        <taxon>Platyhelminthes</taxon>
        <taxon>Cestoda</taxon>
        <taxon>Eucestoda</taxon>
        <taxon>Diphyllobothriidea</taxon>
        <taxon>Diphyllobothriidae</taxon>
        <taxon>Schistocephalus</taxon>
    </lineage>
</organism>
<dbReference type="OrthoDB" id="6315675at2759"/>